<dbReference type="EMBL" id="CP154792">
    <property type="protein sequence ID" value="XAN14091.1"/>
    <property type="molecule type" value="Genomic_DNA"/>
</dbReference>
<dbReference type="InterPro" id="IPR016160">
    <property type="entry name" value="Ald_DH_CS_CYS"/>
</dbReference>
<evidence type="ECO:0000256" key="1">
    <source>
        <dbReference type="ARBA" id="ARBA00023002"/>
    </source>
</evidence>
<dbReference type="InterPro" id="IPR016163">
    <property type="entry name" value="Ald_DH_C"/>
</dbReference>
<evidence type="ECO:0000256" key="2">
    <source>
        <dbReference type="PROSITE-ProRule" id="PRU10007"/>
    </source>
</evidence>
<accession>A0ABZ3G073</accession>
<dbReference type="CDD" id="cd07114">
    <property type="entry name" value="ALDH_DhaS"/>
    <property type="match status" value="1"/>
</dbReference>
<dbReference type="PANTHER" id="PTHR11699">
    <property type="entry name" value="ALDEHYDE DEHYDROGENASE-RELATED"/>
    <property type="match status" value="1"/>
</dbReference>
<dbReference type="PROSITE" id="PS00070">
    <property type="entry name" value="ALDEHYDE_DEHYDR_CYS"/>
    <property type="match status" value="1"/>
</dbReference>
<keyword evidence="6" id="KW-1185">Reference proteome</keyword>
<evidence type="ECO:0000259" key="4">
    <source>
        <dbReference type="Pfam" id="PF00171"/>
    </source>
</evidence>
<dbReference type="SUPFAM" id="SSF53720">
    <property type="entry name" value="ALDH-like"/>
    <property type="match status" value="1"/>
</dbReference>
<proteinExistence type="inferred from homology"/>
<dbReference type="InterPro" id="IPR029510">
    <property type="entry name" value="Ald_DH_CS_GLU"/>
</dbReference>
<dbReference type="Gene3D" id="3.40.309.10">
    <property type="entry name" value="Aldehyde Dehydrogenase, Chain A, domain 2"/>
    <property type="match status" value="1"/>
</dbReference>
<comment type="similarity">
    <text evidence="3">Belongs to the aldehyde dehydrogenase family.</text>
</comment>
<protein>
    <submittedName>
        <fullName evidence="5">Aldehyde dehydrogenase</fullName>
    </submittedName>
</protein>
<keyword evidence="1 3" id="KW-0560">Oxidoreductase</keyword>
<dbReference type="Pfam" id="PF00171">
    <property type="entry name" value="Aldedh"/>
    <property type="match status" value="1"/>
</dbReference>
<sequence length="491" mass="52220">MAKQFLIGDQWRDGAKTFESVYPADGGVSAEIACANERDVDDAVRAASAAMTNPAWRDLPAHRRARLLDNMARLIERDSAHLADLQTRDNGKPLAESEAQAAAAADFFRYYAGLCESSEGGVVPPRGPYFGFVDWEPVGVVAAVTPWNSPLTLEAQKLAPALAAGNAVVLKSSEITPQVGLEYGRLALEAGFPAGVLNVVTGLGDVGRALVSHPDVAMITFTGGTQTGQAIGAIAGRRTMPAILELGGKSPNIVFADADLDLAVAGALVAIFHNAGQSCLAGSRVFVDRDVYAPFVERFVAATRALRLGDPYDRQTAVATVSSFQHRARIEDWLDTAKRDGAEFLCGGGRPSGAVFERGAYLEPTVLAVSNDMRIAREEIFGPVACVIPFSGDDELVRLANDNPFGLAAGVWTEDYRRALAIGRRISAGTMWINMYKTTAVNMPFGGNKASGVGREAGLGGMRTYMTPKSYYLSLERQPGAWPPAATPATH</sequence>
<evidence type="ECO:0000313" key="6">
    <source>
        <dbReference type="Proteomes" id="UP001446337"/>
    </source>
</evidence>
<dbReference type="RefSeq" id="WP_209167074.1">
    <property type="nucleotide sequence ID" value="NZ_CP154792.1"/>
</dbReference>
<feature type="domain" description="Aldehyde dehydrogenase" evidence="4">
    <location>
        <begin position="11"/>
        <end position="470"/>
    </location>
</feature>
<dbReference type="Gene3D" id="3.40.605.10">
    <property type="entry name" value="Aldehyde Dehydrogenase, Chain A, domain 1"/>
    <property type="match status" value="1"/>
</dbReference>
<name>A0ABZ3G073_ACHDE</name>
<dbReference type="Proteomes" id="UP001446337">
    <property type="component" value="Chromosome"/>
</dbReference>
<evidence type="ECO:0000313" key="5">
    <source>
        <dbReference type="EMBL" id="XAN14091.1"/>
    </source>
</evidence>
<organism evidence="5 6">
    <name type="scientific">Achromobacter denitrificans</name>
    <name type="common">Alcaligenes denitrificans</name>
    <dbReference type="NCBI Taxonomy" id="32002"/>
    <lineage>
        <taxon>Bacteria</taxon>
        <taxon>Pseudomonadati</taxon>
        <taxon>Pseudomonadota</taxon>
        <taxon>Betaproteobacteria</taxon>
        <taxon>Burkholderiales</taxon>
        <taxon>Alcaligenaceae</taxon>
        <taxon>Achromobacter</taxon>
    </lineage>
</organism>
<dbReference type="InterPro" id="IPR015590">
    <property type="entry name" value="Aldehyde_DH_dom"/>
</dbReference>
<dbReference type="PROSITE" id="PS00687">
    <property type="entry name" value="ALDEHYDE_DEHYDR_GLU"/>
    <property type="match status" value="1"/>
</dbReference>
<reference evidence="5 6" key="1">
    <citation type="submission" date="2024-05" db="EMBL/GenBank/DDBJ databases">
        <title>Achromobacter denitrificans. BP1, complete genome.</title>
        <authorList>
            <person name="Zhang B."/>
        </authorList>
    </citation>
    <scope>NUCLEOTIDE SEQUENCE [LARGE SCALE GENOMIC DNA]</scope>
    <source>
        <strain evidence="5 6">BP1</strain>
    </source>
</reference>
<gene>
    <name evidence="5" type="ORF">AAIK43_22230</name>
</gene>
<feature type="active site" evidence="2">
    <location>
        <position position="245"/>
    </location>
</feature>
<dbReference type="InterPro" id="IPR016162">
    <property type="entry name" value="Ald_DH_N"/>
</dbReference>
<evidence type="ECO:0000256" key="3">
    <source>
        <dbReference type="RuleBase" id="RU003345"/>
    </source>
</evidence>
<dbReference type="InterPro" id="IPR016161">
    <property type="entry name" value="Ald_DH/histidinol_DH"/>
</dbReference>